<proteinExistence type="predicted"/>
<comment type="caution">
    <text evidence="1">The sequence shown here is derived from an EMBL/GenBank/DDBJ whole genome shotgun (WGS) entry which is preliminary data.</text>
</comment>
<evidence type="ECO:0000313" key="1">
    <source>
        <dbReference type="EMBL" id="PKK88969.1"/>
    </source>
</evidence>
<dbReference type="AlphaFoldDB" id="A0A2N1PKW6"/>
<evidence type="ECO:0000313" key="2">
    <source>
        <dbReference type="Proteomes" id="UP000233256"/>
    </source>
</evidence>
<name>A0A2N1PKW6_9BACT</name>
<protein>
    <submittedName>
        <fullName evidence="1">Uncharacterized protein</fullName>
    </submittedName>
</protein>
<sequence length="362" mass="41149">MTNNHSCSCCGGCSPKSELNEKVVPKEVLEYLRPLSEFNPLRYDATYFLKKDGSFVFSEGYAHPPRGVYGKVIYYPSDKGITTIFNQMYGNTTKRYDDKGELTLIPHDEQLQLQISLAPNTDRSQLPPFAELRMQFSFDDFAGYFDHRHSLALGCRNYPMIGEAYHKVLAELGLPPERVGCTGSLMFGNFEGAHDDMDLVFYGTVAENRALLSQIRDITRDNPDRRVIEFGKYWPIRFYIDDIMVCSFFAYNDPSEIPLKDFTMEVLGEQVVLEGRVDDDTHAIFMPPILGLDQVKIDGKPAADTKLVIYDGSMRGDFFQGDKIKARVRKVGIRGNCPMNNEEVYLLVISKDVIEVDAPRDF</sequence>
<accession>A0A2N1PKW6</accession>
<reference evidence="1 2" key="1">
    <citation type="journal article" date="2017" name="ISME J.">
        <title>Potential for microbial H2 and metal transformations associated with novel bacteria and archaea in deep terrestrial subsurface sediments.</title>
        <authorList>
            <person name="Hernsdorf A.W."/>
            <person name="Amano Y."/>
            <person name="Miyakawa K."/>
            <person name="Ise K."/>
            <person name="Suzuki Y."/>
            <person name="Anantharaman K."/>
            <person name="Probst A."/>
            <person name="Burstein D."/>
            <person name="Thomas B.C."/>
            <person name="Banfield J.F."/>
        </authorList>
    </citation>
    <scope>NUCLEOTIDE SEQUENCE [LARGE SCALE GENOMIC DNA]</scope>
    <source>
        <strain evidence="1">HGW-Wallbacteria-1</strain>
    </source>
</reference>
<organism evidence="1 2">
    <name type="scientific">Candidatus Wallbacteria bacterium HGW-Wallbacteria-1</name>
    <dbReference type="NCBI Taxonomy" id="2013854"/>
    <lineage>
        <taxon>Bacteria</taxon>
        <taxon>Candidatus Walliibacteriota</taxon>
    </lineage>
</organism>
<gene>
    <name evidence="1" type="ORF">CVV64_16500</name>
</gene>
<dbReference type="EMBL" id="PGXC01000029">
    <property type="protein sequence ID" value="PKK88969.1"/>
    <property type="molecule type" value="Genomic_DNA"/>
</dbReference>
<dbReference type="Proteomes" id="UP000233256">
    <property type="component" value="Unassembled WGS sequence"/>
</dbReference>